<evidence type="ECO:0000313" key="1">
    <source>
        <dbReference type="EMBL" id="TGE29770.1"/>
    </source>
</evidence>
<dbReference type="AlphaFoldDB" id="A0A4Z0QIE6"/>
<gene>
    <name evidence="1" type="ORF">E5K02_10010</name>
</gene>
<dbReference type="Proteomes" id="UP000298471">
    <property type="component" value="Unassembled WGS sequence"/>
</dbReference>
<organism evidence="1 2">
    <name type="scientific">Hymenobacter metallicola</name>
    <dbReference type="NCBI Taxonomy" id="2563114"/>
    <lineage>
        <taxon>Bacteria</taxon>
        <taxon>Pseudomonadati</taxon>
        <taxon>Bacteroidota</taxon>
        <taxon>Cytophagia</taxon>
        <taxon>Cytophagales</taxon>
        <taxon>Hymenobacteraceae</taxon>
        <taxon>Hymenobacter</taxon>
    </lineage>
</organism>
<sequence length="156" mass="17979">MIAEFEARLHEAFQPFLQQAQRRRNRIKALEAQPQTEATAKSIEIEKREVKTIVEAAKQFNALFADMRAAVEHQQQVTEKMKATLIPEVEKADYFETQFFRAVDALTEYAPELPDEKWPSVLLAGYMSILRVVHLRNAPATYQATYPTRYPMPAHA</sequence>
<accession>A0A4Z0QIE6</accession>
<dbReference type="RefSeq" id="WP_135394537.1">
    <property type="nucleotide sequence ID" value="NZ_SRMB01000001.1"/>
</dbReference>
<reference evidence="1 2" key="1">
    <citation type="submission" date="2019-04" db="EMBL/GenBank/DDBJ databases">
        <authorList>
            <person name="Feng G."/>
            <person name="Zhang J."/>
            <person name="Zhu H."/>
        </authorList>
    </citation>
    <scope>NUCLEOTIDE SEQUENCE [LARGE SCALE GENOMIC DNA]</scope>
    <source>
        <strain evidence="1 2">9PBR-1</strain>
    </source>
</reference>
<name>A0A4Z0QIE6_9BACT</name>
<comment type="caution">
    <text evidence="1">The sequence shown here is derived from an EMBL/GenBank/DDBJ whole genome shotgun (WGS) entry which is preliminary data.</text>
</comment>
<dbReference type="EMBL" id="SRMB01000001">
    <property type="protein sequence ID" value="TGE29770.1"/>
    <property type="molecule type" value="Genomic_DNA"/>
</dbReference>
<keyword evidence="2" id="KW-1185">Reference proteome</keyword>
<evidence type="ECO:0000313" key="2">
    <source>
        <dbReference type="Proteomes" id="UP000298471"/>
    </source>
</evidence>
<protein>
    <submittedName>
        <fullName evidence="1">Uncharacterized protein</fullName>
    </submittedName>
</protein>
<proteinExistence type="predicted"/>